<keyword evidence="2" id="KW-1185">Reference proteome</keyword>
<dbReference type="RefSeq" id="WP_145243640.1">
    <property type="nucleotide sequence ID" value="NZ_CP036273.1"/>
</dbReference>
<gene>
    <name evidence="1" type="ORF">ETAA1_53990</name>
</gene>
<evidence type="ECO:0000313" key="1">
    <source>
        <dbReference type="EMBL" id="QDU23399.1"/>
    </source>
</evidence>
<accession>A0A517Y0W0</accession>
<protein>
    <submittedName>
        <fullName evidence="1">Uncharacterized protein</fullName>
    </submittedName>
</protein>
<dbReference type="AlphaFoldDB" id="A0A517Y0W0"/>
<sequence>MDCSQDELFDACDRLVHGLLERAGVTQPPVDALRLADDHLGIPVEMVEPDEDDADGPPRRRRPSAGIVLNPHMTAEQRQAVAAQGIARHLLPDLLRKIDIVPGSESKQAATHLRGLLAARILVPTRLLRSALREHKYDVPALHQAFRTAKMEAVALRLLDLDSPCVIAVVDDGVVAVRRGNGQPADRKLTDAEQQCHDRVAQLELPERVRTGGWTADGWPVPNRPFRRVLLRAVPDEL</sequence>
<dbReference type="EMBL" id="CP036273">
    <property type="protein sequence ID" value="QDU23399.1"/>
    <property type="molecule type" value="Genomic_DNA"/>
</dbReference>
<dbReference type="KEGG" id="uli:ETAA1_53990"/>
<evidence type="ECO:0000313" key="2">
    <source>
        <dbReference type="Proteomes" id="UP000319576"/>
    </source>
</evidence>
<name>A0A517Y0W0_9BACT</name>
<proteinExistence type="predicted"/>
<organism evidence="1 2">
    <name type="scientific">Urbifossiella limnaea</name>
    <dbReference type="NCBI Taxonomy" id="2528023"/>
    <lineage>
        <taxon>Bacteria</taxon>
        <taxon>Pseudomonadati</taxon>
        <taxon>Planctomycetota</taxon>
        <taxon>Planctomycetia</taxon>
        <taxon>Gemmatales</taxon>
        <taxon>Gemmataceae</taxon>
        <taxon>Urbifossiella</taxon>
    </lineage>
</organism>
<dbReference type="Proteomes" id="UP000319576">
    <property type="component" value="Chromosome"/>
</dbReference>
<reference evidence="1 2" key="1">
    <citation type="submission" date="2019-02" db="EMBL/GenBank/DDBJ databases">
        <title>Deep-cultivation of Planctomycetes and their phenomic and genomic characterization uncovers novel biology.</title>
        <authorList>
            <person name="Wiegand S."/>
            <person name="Jogler M."/>
            <person name="Boedeker C."/>
            <person name="Pinto D."/>
            <person name="Vollmers J."/>
            <person name="Rivas-Marin E."/>
            <person name="Kohn T."/>
            <person name="Peeters S.H."/>
            <person name="Heuer A."/>
            <person name="Rast P."/>
            <person name="Oberbeckmann S."/>
            <person name="Bunk B."/>
            <person name="Jeske O."/>
            <person name="Meyerdierks A."/>
            <person name="Storesund J.E."/>
            <person name="Kallscheuer N."/>
            <person name="Luecker S."/>
            <person name="Lage O.M."/>
            <person name="Pohl T."/>
            <person name="Merkel B.J."/>
            <person name="Hornburger P."/>
            <person name="Mueller R.-W."/>
            <person name="Bruemmer F."/>
            <person name="Labrenz M."/>
            <person name="Spormann A.M."/>
            <person name="Op den Camp H."/>
            <person name="Overmann J."/>
            <person name="Amann R."/>
            <person name="Jetten M.S.M."/>
            <person name="Mascher T."/>
            <person name="Medema M.H."/>
            <person name="Devos D.P."/>
            <person name="Kaster A.-K."/>
            <person name="Ovreas L."/>
            <person name="Rohde M."/>
            <person name="Galperin M.Y."/>
            <person name="Jogler C."/>
        </authorList>
    </citation>
    <scope>NUCLEOTIDE SEQUENCE [LARGE SCALE GENOMIC DNA]</scope>
    <source>
        <strain evidence="1 2">ETA_A1</strain>
    </source>
</reference>
<dbReference type="OrthoDB" id="270506at2"/>